<comment type="caution">
    <text evidence="2">The sequence shown here is derived from an EMBL/GenBank/DDBJ whole genome shotgun (WGS) entry which is preliminary data.</text>
</comment>
<sequence>MKHIRNLWSILKQEISLWKNEKKDLITGILYIGMITWLFYNRIVCMIFLSPFLFLWMRRQRTRREYKKKEILRKEFREMMLSIGNSLSAGYSIENSLKTAKNDLLMYQENSMLAKELHLLINHLKINEPVDKLFLDMAERVDLEELYQFAQIVSIAKRSGGNLIEITTNTIEHLSQTIQIKEEIETMTAAKQMEKRIMTMMPYFILFYVRIANPGYFDILYKSFAGMIVVTISLICLWIADSWAERVIEIEV</sequence>
<dbReference type="Proteomes" id="UP001482154">
    <property type="component" value="Unassembled WGS sequence"/>
</dbReference>
<proteinExistence type="predicted"/>
<evidence type="ECO:0000256" key="1">
    <source>
        <dbReference type="SAM" id="Phobius"/>
    </source>
</evidence>
<reference evidence="2 3" key="1">
    <citation type="submission" date="2024-04" db="EMBL/GenBank/DDBJ databases">
        <title>Human intestinal bacterial collection.</title>
        <authorList>
            <person name="Pauvert C."/>
            <person name="Hitch T.C.A."/>
            <person name="Clavel T."/>
        </authorList>
    </citation>
    <scope>NUCLEOTIDE SEQUENCE [LARGE SCALE GENOMIC DNA]</scope>
    <source>
        <strain evidence="2 3">CLA-AA-H249</strain>
    </source>
</reference>
<gene>
    <name evidence="2" type="ORF">AAAU51_06925</name>
</gene>
<evidence type="ECO:0000313" key="2">
    <source>
        <dbReference type="EMBL" id="MEQ2710900.1"/>
    </source>
</evidence>
<keyword evidence="1" id="KW-0812">Transmembrane</keyword>
<dbReference type="PANTHER" id="PTHR35007:SF1">
    <property type="entry name" value="PILUS ASSEMBLY PROTEIN"/>
    <property type="match status" value="1"/>
</dbReference>
<protein>
    <submittedName>
        <fullName evidence="2">Type II secretion system F family protein</fullName>
    </submittedName>
</protein>
<dbReference type="EMBL" id="JBBNIN010000008">
    <property type="protein sequence ID" value="MEQ2710900.1"/>
    <property type="molecule type" value="Genomic_DNA"/>
</dbReference>
<organism evidence="2 3">
    <name type="scientific">Anaerostipes amylophilus</name>
    <dbReference type="NCBI Taxonomy" id="2981779"/>
    <lineage>
        <taxon>Bacteria</taxon>
        <taxon>Bacillati</taxon>
        <taxon>Bacillota</taxon>
        <taxon>Clostridia</taxon>
        <taxon>Lachnospirales</taxon>
        <taxon>Lachnospiraceae</taxon>
        <taxon>Anaerostipes</taxon>
    </lineage>
</organism>
<dbReference type="RefSeq" id="WP_349110787.1">
    <property type="nucleotide sequence ID" value="NZ_JBBNIN010000008.1"/>
</dbReference>
<keyword evidence="1" id="KW-0472">Membrane</keyword>
<feature type="transmembrane region" description="Helical" evidence="1">
    <location>
        <begin position="29"/>
        <end position="57"/>
    </location>
</feature>
<keyword evidence="3" id="KW-1185">Reference proteome</keyword>
<feature type="transmembrane region" description="Helical" evidence="1">
    <location>
        <begin position="219"/>
        <end position="240"/>
    </location>
</feature>
<feature type="transmembrane region" description="Helical" evidence="1">
    <location>
        <begin position="197"/>
        <end position="213"/>
    </location>
</feature>
<name>A0ABV1IV89_9FIRM</name>
<accession>A0ABV1IV89</accession>
<keyword evidence="1" id="KW-1133">Transmembrane helix</keyword>
<dbReference type="PANTHER" id="PTHR35007">
    <property type="entry name" value="INTEGRAL MEMBRANE PROTEIN-RELATED"/>
    <property type="match status" value="1"/>
</dbReference>
<evidence type="ECO:0000313" key="3">
    <source>
        <dbReference type="Proteomes" id="UP001482154"/>
    </source>
</evidence>